<dbReference type="RefSeq" id="WP_219965025.1">
    <property type="nucleotide sequence ID" value="NZ_JAGFNZ010000002.1"/>
</dbReference>
<accession>A0ABS7DMV3</accession>
<dbReference type="Gene3D" id="2.130.10.130">
    <property type="entry name" value="Integrin alpha, N-terminal"/>
    <property type="match status" value="1"/>
</dbReference>
<dbReference type="EMBL" id="JAGFNZ010000002">
    <property type="protein sequence ID" value="MBW7572635.1"/>
    <property type="molecule type" value="Genomic_DNA"/>
</dbReference>
<feature type="signal peptide" evidence="1">
    <location>
        <begin position="1"/>
        <end position="22"/>
    </location>
</feature>
<evidence type="ECO:0000313" key="3">
    <source>
        <dbReference type="Proteomes" id="UP000719942"/>
    </source>
</evidence>
<dbReference type="SUPFAM" id="SSF69318">
    <property type="entry name" value="Integrin alpha N-terminal domain"/>
    <property type="match status" value="1"/>
</dbReference>
<dbReference type="Proteomes" id="UP000719942">
    <property type="component" value="Unassembled WGS sequence"/>
</dbReference>
<keyword evidence="1" id="KW-0732">Signal</keyword>
<gene>
    <name evidence="2" type="ORF">J5W02_07390</name>
</gene>
<reference evidence="2 3" key="1">
    <citation type="submission" date="2021-03" db="EMBL/GenBank/DDBJ databases">
        <title>Caproiciproducens sp. nov. isolated from feces of cow.</title>
        <authorList>
            <person name="Choi J.-Y."/>
        </authorList>
    </citation>
    <scope>NUCLEOTIDE SEQUENCE [LARGE SCALE GENOMIC DNA]</scope>
    <source>
        <strain evidence="2 3">AGMB10547</strain>
    </source>
</reference>
<proteinExistence type="predicted"/>
<protein>
    <submittedName>
        <fullName evidence="2">VCBS repeat-containing protein</fullName>
    </submittedName>
</protein>
<sequence>MKLRAVAMALVMAVALSGCSFIGLDAQTLMHPPKPTGEKADIHALLESETDGKMSLKYPKSGDYRSAIITHDLCGDKNDEAMAIYQKEDETSGTNIMFMKKDGKWVDMGSFSNPAAQVDKVCFGDLDGDGKSEAVVGWGSSLNNTSTICVYYYKDGKMNELKLEQTYTELAVMDFDGDGRDEIFTANTSAGDQPALARLFRVRDGSVEVMGSCRMDGAVTKYSSVQAGLINERQNGIVLDGVKNAGTLVTELLYWDKKTKMLKSPFYDFKTQTANYTMRSTSVVSKDINGDKIIEVPIVSLMPGHSGENMDDTDYLTNWHRYDTQTGTFVRVMSMVLNYSDGYWFLMPDMWRGKVTTQTDTATRTITFYQWNAAGKNSGTLGSALLKIQVFSQSEWDSGLGTTGFYKLLDSDNLVFAASSPSPDNALSLSIGDVKNSFELISQD</sequence>
<feature type="chain" id="PRO_5047016566" evidence="1">
    <location>
        <begin position="23"/>
        <end position="444"/>
    </location>
</feature>
<organism evidence="2 3">
    <name type="scientific">Caproiciproducens faecalis</name>
    <dbReference type="NCBI Taxonomy" id="2820301"/>
    <lineage>
        <taxon>Bacteria</taxon>
        <taxon>Bacillati</taxon>
        <taxon>Bacillota</taxon>
        <taxon>Clostridia</taxon>
        <taxon>Eubacteriales</taxon>
        <taxon>Acutalibacteraceae</taxon>
        <taxon>Caproiciproducens</taxon>
    </lineage>
</organism>
<evidence type="ECO:0000313" key="2">
    <source>
        <dbReference type="EMBL" id="MBW7572635.1"/>
    </source>
</evidence>
<dbReference type="PROSITE" id="PS51257">
    <property type="entry name" value="PROKAR_LIPOPROTEIN"/>
    <property type="match status" value="1"/>
</dbReference>
<name>A0ABS7DMV3_9FIRM</name>
<dbReference type="InterPro" id="IPR028994">
    <property type="entry name" value="Integrin_alpha_N"/>
</dbReference>
<comment type="caution">
    <text evidence="2">The sequence shown here is derived from an EMBL/GenBank/DDBJ whole genome shotgun (WGS) entry which is preliminary data.</text>
</comment>
<evidence type="ECO:0000256" key="1">
    <source>
        <dbReference type="SAM" id="SignalP"/>
    </source>
</evidence>
<keyword evidence="3" id="KW-1185">Reference proteome</keyword>